<dbReference type="InterPro" id="IPR011006">
    <property type="entry name" value="CheY-like_superfamily"/>
</dbReference>
<reference evidence="4" key="1">
    <citation type="journal article" date="2019" name="Int. J. Syst. Evol. Microbiol.">
        <title>The Global Catalogue of Microorganisms (GCM) 10K type strain sequencing project: providing services to taxonomists for standard genome sequencing and annotation.</title>
        <authorList>
            <consortium name="The Broad Institute Genomics Platform"/>
            <consortium name="The Broad Institute Genome Sequencing Center for Infectious Disease"/>
            <person name="Wu L."/>
            <person name="Ma J."/>
        </authorList>
    </citation>
    <scope>NUCLEOTIDE SEQUENCE [LARGE SCALE GENOMIC DNA]</scope>
    <source>
        <strain evidence="4">CGMCC 4.7427</strain>
    </source>
</reference>
<proteinExistence type="predicted"/>
<evidence type="ECO:0000313" key="4">
    <source>
        <dbReference type="Proteomes" id="UP001595878"/>
    </source>
</evidence>
<dbReference type="RefSeq" id="WP_380032387.1">
    <property type="nucleotide sequence ID" value="NZ_JBHSHB010000008.1"/>
</dbReference>
<keyword evidence="4" id="KW-1185">Reference proteome</keyword>
<protein>
    <recommendedName>
        <fullName evidence="2">Response regulatory domain-containing protein</fullName>
    </recommendedName>
</protein>
<accession>A0ABV9L7J3</accession>
<sequence length="364" mass="42042">MNILIVDDNNDKIAKIVNVIKAVSEKFNIDTVIDSVSAQIQLKQIKYDLLILDLLLPIRPNQEPVPNGGELLLREITRNNTLKTPTIIVGITQFEEYKSNFSSIWKLLFFNDSKWITDLTEIIEHTERSIRFTSDLYKEKKTTIIVEGPSDAIIIKEAIQLFKPEFINEVEIKSQRSAGASWVANQIVVWANSLNKDYDGKLIKSIGLLDGDQAGINAITEINRVVKPDSAGASSFKIFKLRPDYAKNTIPIFQKGLIIPITLEELYPPELWKYAETKDWLEERNKMDELLKDPKSWNKWEETLKDYINRIGLSEDELIYLKTFKLSAKEKVVKHILDMDIKEKTKTLQNFHKLISEMIEYLKK</sequence>
<evidence type="ECO:0000313" key="3">
    <source>
        <dbReference type="EMBL" id="MFC4689671.1"/>
    </source>
</evidence>
<dbReference type="Gene3D" id="3.40.50.2300">
    <property type="match status" value="1"/>
</dbReference>
<organism evidence="3 4">
    <name type="scientific">Dokdonia genika</name>
    <dbReference type="NCBI Taxonomy" id="308113"/>
    <lineage>
        <taxon>Bacteria</taxon>
        <taxon>Pseudomonadati</taxon>
        <taxon>Bacteroidota</taxon>
        <taxon>Flavobacteriia</taxon>
        <taxon>Flavobacteriales</taxon>
        <taxon>Flavobacteriaceae</taxon>
        <taxon>Dokdonia</taxon>
    </lineage>
</organism>
<dbReference type="Proteomes" id="UP001595878">
    <property type="component" value="Unassembled WGS sequence"/>
</dbReference>
<dbReference type="EMBL" id="JBHSHB010000008">
    <property type="protein sequence ID" value="MFC4689671.1"/>
    <property type="molecule type" value="Genomic_DNA"/>
</dbReference>
<feature type="modified residue" description="4-aspartylphosphate" evidence="1">
    <location>
        <position position="53"/>
    </location>
</feature>
<comment type="caution">
    <text evidence="3">The sequence shown here is derived from an EMBL/GenBank/DDBJ whole genome shotgun (WGS) entry which is preliminary data.</text>
</comment>
<name>A0ABV9L7J3_9FLAO</name>
<feature type="domain" description="Response regulatory" evidence="2">
    <location>
        <begin position="2"/>
        <end position="131"/>
    </location>
</feature>
<dbReference type="PROSITE" id="PS50110">
    <property type="entry name" value="RESPONSE_REGULATORY"/>
    <property type="match status" value="1"/>
</dbReference>
<evidence type="ECO:0000259" key="2">
    <source>
        <dbReference type="PROSITE" id="PS50110"/>
    </source>
</evidence>
<keyword evidence="1" id="KW-0597">Phosphoprotein</keyword>
<gene>
    <name evidence="3" type="ORF">ACFO5T_04440</name>
</gene>
<dbReference type="SUPFAM" id="SSF52172">
    <property type="entry name" value="CheY-like"/>
    <property type="match status" value="1"/>
</dbReference>
<dbReference type="InterPro" id="IPR001789">
    <property type="entry name" value="Sig_transdc_resp-reg_receiver"/>
</dbReference>
<evidence type="ECO:0000256" key="1">
    <source>
        <dbReference type="PROSITE-ProRule" id="PRU00169"/>
    </source>
</evidence>